<comment type="similarity">
    <text evidence="1 3">Belongs to the enoyl-CoA hydratase/isomerase family.</text>
</comment>
<dbReference type="PROSITE" id="PS00166">
    <property type="entry name" value="ENOYL_COA_HYDRATASE"/>
    <property type="match status" value="1"/>
</dbReference>
<dbReference type="AlphaFoldDB" id="M0LMX3"/>
<dbReference type="PANTHER" id="PTHR11941">
    <property type="entry name" value="ENOYL-COA HYDRATASE-RELATED"/>
    <property type="match status" value="1"/>
</dbReference>
<gene>
    <name evidence="5" type="ORF">C445_07952</name>
    <name evidence="4" type="ORF">CHINAEXTREME_04690</name>
</gene>
<dbReference type="EMBL" id="AOLZ01000032">
    <property type="protein sequence ID" value="EMA34443.1"/>
    <property type="molecule type" value="Genomic_DNA"/>
</dbReference>
<proteinExistence type="inferred from homology"/>
<dbReference type="eggNOG" id="arCOG00239">
    <property type="taxonomic scope" value="Archaea"/>
</dbReference>
<dbReference type="Proteomes" id="UP000011555">
    <property type="component" value="Unassembled WGS sequence"/>
</dbReference>
<evidence type="ECO:0000256" key="2">
    <source>
        <dbReference type="ARBA" id="ARBA00023239"/>
    </source>
</evidence>
<dbReference type="GO" id="GO:0016836">
    <property type="term" value="F:hydro-lyase activity"/>
    <property type="evidence" value="ECO:0007669"/>
    <property type="project" value="UniProtKB-ARBA"/>
</dbReference>
<dbReference type="PATRIC" id="fig|358396.7.peg.1607"/>
<dbReference type="InterPro" id="IPR029045">
    <property type="entry name" value="ClpP/crotonase-like_dom_sf"/>
</dbReference>
<evidence type="ECO:0000313" key="6">
    <source>
        <dbReference type="Proteomes" id="UP000011555"/>
    </source>
</evidence>
<dbReference type="PANTHER" id="PTHR11941:SF54">
    <property type="entry name" value="ENOYL-COA HYDRATASE, MITOCHONDRIAL"/>
    <property type="match status" value="1"/>
</dbReference>
<dbReference type="InterPro" id="IPR001753">
    <property type="entry name" value="Enoyl-CoA_hydra/iso"/>
</dbReference>
<keyword evidence="2" id="KW-0456">Lyase</keyword>
<dbReference type="GeneID" id="30920396"/>
<keyword evidence="6" id="KW-1185">Reference proteome</keyword>
<evidence type="ECO:0000256" key="3">
    <source>
        <dbReference type="RuleBase" id="RU003707"/>
    </source>
</evidence>
<dbReference type="Proteomes" id="UP000186547">
    <property type="component" value="Chromosome"/>
</dbReference>
<accession>M0LMX3</accession>
<dbReference type="GO" id="GO:0006635">
    <property type="term" value="P:fatty acid beta-oxidation"/>
    <property type="evidence" value="ECO:0007669"/>
    <property type="project" value="TreeGrafter"/>
</dbReference>
<dbReference type="CDD" id="cd06558">
    <property type="entry name" value="crotonase-like"/>
    <property type="match status" value="1"/>
</dbReference>
<protein>
    <submittedName>
        <fullName evidence="5">Enoyl-CoA hydratase</fullName>
    </submittedName>
</protein>
<evidence type="ECO:0000256" key="1">
    <source>
        <dbReference type="ARBA" id="ARBA00005254"/>
    </source>
</evidence>
<dbReference type="InterPro" id="IPR018376">
    <property type="entry name" value="Enoyl-CoA_hyd/isom_CS"/>
</dbReference>
<dbReference type="FunFam" id="1.10.12.10:FF:000001">
    <property type="entry name" value="Probable enoyl-CoA hydratase, mitochondrial"/>
    <property type="match status" value="1"/>
</dbReference>
<evidence type="ECO:0000313" key="4">
    <source>
        <dbReference type="EMBL" id="APW97108.1"/>
    </source>
</evidence>
<dbReference type="Gene3D" id="3.90.226.10">
    <property type="entry name" value="2-enoyl-CoA Hydratase, Chain A, domain 1"/>
    <property type="match status" value="1"/>
</dbReference>
<reference evidence="4" key="3">
    <citation type="submission" date="2017-01" db="EMBL/GenBank/DDBJ databases">
        <authorList>
            <person name="Mah S.A."/>
            <person name="Swanson W.J."/>
            <person name="Moy G.W."/>
            <person name="Vacquier V.D."/>
        </authorList>
    </citation>
    <scope>NUCLEOTIDE SEQUENCE</scope>
    <source>
        <strain evidence="4">AJ5</strain>
    </source>
</reference>
<dbReference type="Pfam" id="PF00378">
    <property type="entry name" value="ECH_1"/>
    <property type="match status" value="1"/>
</dbReference>
<dbReference type="KEGG" id="hlc:CHINAEXTREME04690"/>
<dbReference type="EMBL" id="CP019285">
    <property type="protein sequence ID" value="APW97108.1"/>
    <property type="molecule type" value="Genomic_DNA"/>
</dbReference>
<organism evidence="5 6">
    <name type="scientific">Natronobacterium lacisalsi AJ5</name>
    <dbReference type="NCBI Taxonomy" id="358396"/>
    <lineage>
        <taxon>Archaea</taxon>
        <taxon>Methanobacteriati</taxon>
        <taxon>Methanobacteriota</taxon>
        <taxon>Stenosarchaea group</taxon>
        <taxon>Halobacteria</taxon>
        <taxon>Halobacteriales</taxon>
        <taxon>Natrialbaceae</taxon>
        <taxon>Natronobacterium</taxon>
    </lineage>
</organism>
<reference evidence="4 7" key="1">
    <citation type="journal article" date="2011" name="J. Bacteriol.">
        <title>Genome sequence of Halobiforma lacisalsi AJ5, an extremely halophilic archaeon which harbors a bop gene.</title>
        <authorList>
            <person name="Jiang X."/>
            <person name="Wang S."/>
            <person name="Cheng H."/>
            <person name="Huo Y."/>
            <person name="Zhang X."/>
            <person name="Zhu X."/>
            <person name="Han X."/>
            <person name="Ni P."/>
            <person name="Wu M."/>
        </authorList>
    </citation>
    <scope>NUCLEOTIDE SEQUENCE [LARGE SCALE GENOMIC DNA]</scope>
    <source>
        <strain evidence="4 7">AJ5</strain>
    </source>
</reference>
<dbReference type="SUPFAM" id="SSF52096">
    <property type="entry name" value="ClpP/crotonase"/>
    <property type="match status" value="1"/>
</dbReference>
<reference evidence="5 6" key="2">
    <citation type="journal article" date="2014" name="PLoS Genet.">
        <title>Phylogenetically driven sequencing of extremely halophilic archaea reveals strategies for static and dynamic osmo-response.</title>
        <authorList>
            <person name="Becker E.A."/>
            <person name="Seitzer P.M."/>
            <person name="Tritt A."/>
            <person name="Larsen D."/>
            <person name="Krusor M."/>
            <person name="Yao A.I."/>
            <person name="Wu D."/>
            <person name="Madern D."/>
            <person name="Eisen J.A."/>
            <person name="Darling A.E."/>
            <person name="Facciotti M.T."/>
        </authorList>
    </citation>
    <scope>NUCLEOTIDE SEQUENCE [LARGE SCALE GENOMIC DNA]</scope>
    <source>
        <strain evidence="5 6">AJ5</strain>
    </source>
</reference>
<sequence length="259" mass="27470">MSWETVRLEWNDDETVATLFVDRPDALNALDVATLEAMGEAIEAAAGDDARALVLTGAGDDAFIAGADIGYMRDLSTEEAQAWGELGHDVADALEAFPAPTIAAVNGYAFGGGCEMALACDLRVAGESAVIGNTEVDLGIIPGWGATQRLPRLVGDETARRMIFLGERLDADSAAEAGLVGEVVPDEDLEDVVAELAERIAAQPAFAVQSAKRALNRRYESTQPAGLEYEKGAFAGLFGTPDQREGMTAFLEDRDPEFE</sequence>
<dbReference type="InterPro" id="IPR014748">
    <property type="entry name" value="Enoyl-CoA_hydra_C"/>
</dbReference>
<evidence type="ECO:0000313" key="7">
    <source>
        <dbReference type="Proteomes" id="UP000186547"/>
    </source>
</evidence>
<dbReference type="STRING" id="358396.CHINAEXTREME_04690"/>
<evidence type="ECO:0000313" key="5">
    <source>
        <dbReference type="EMBL" id="EMA34443.1"/>
    </source>
</evidence>
<name>M0LMX3_NATLA</name>
<dbReference type="FunFam" id="3.90.226.10:FF:000009">
    <property type="entry name" value="Carnitinyl-CoA dehydratase"/>
    <property type="match status" value="1"/>
</dbReference>
<dbReference type="RefSeq" id="WP_007141316.1">
    <property type="nucleotide sequence ID" value="NZ_AOLZ01000032.1"/>
</dbReference>
<dbReference type="Gene3D" id="1.10.12.10">
    <property type="entry name" value="Lyase 2-enoyl-coa Hydratase, Chain A, domain 2"/>
    <property type="match status" value="1"/>
</dbReference>